<evidence type="ECO:0000256" key="3">
    <source>
        <dbReference type="ARBA" id="ARBA00022679"/>
    </source>
</evidence>
<feature type="transmembrane region" description="Helical" evidence="7">
    <location>
        <begin position="104"/>
        <end position="127"/>
    </location>
</feature>
<evidence type="ECO:0000256" key="4">
    <source>
        <dbReference type="ARBA" id="ARBA00022692"/>
    </source>
</evidence>
<proteinExistence type="inferred from homology"/>
<evidence type="ECO:0000256" key="5">
    <source>
        <dbReference type="ARBA" id="ARBA00022989"/>
    </source>
</evidence>
<evidence type="ECO:0000259" key="8">
    <source>
        <dbReference type="Pfam" id="PF02397"/>
    </source>
</evidence>
<dbReference type="PANTHER" id="PTHR30576">
    <property type="entry name" value="COLANIC BIOSYNTHESIS UDP-GLUCOSE LIPID CARRIER TRANSFERASE"/>
    <property type="match status" value="1"/>
</dbReference>
<accession>A0A1G9YFA7</accession>
<evidence type="ECO:0000256" key="7">
    <source>
        <dbReference type="SAM" id="Phobius"/>
    </source>
</evidence>
<keyword evidence="5 7" id="KW-1133">Transmembrane helix</keyword>
<keyword evidence="6 7" id="KW-0472">Membrane</keyword>
<evidence type="ECO:0000256" key="1">
    <source>
        <dbReference type="ARBA" id="ARBA00004141"/>
    </source>
</evidence>
<reference evidence="10" key="1">
    <citation type="submission" date="2016-10" db="EMBL/GenBank/DDBJ databases">
        <authorList>
            <person name="Varghese N."/>
            <person name="Submissions S."/>
        </authorList>
    </citation>
    <scope>NUCLEOTIDE SEQUENCE [LARGE SCALE GENOMIC DNA]</scope>
    <source>
        <strain evidence="10">CGMCC 1.6854</strain>
    </source>
</reference>
<evidence type="ECO:0000313" key="9">
    <source>
        <dbReference type="EMBL" id="SDN07710.1"/>
    </source>
</evidence>
<keyword evidence="3 9" id="KW-0808">Transferase</keyword>
<feature type="domain" description="Bacterial sugar transferase" evidence="8">
    <location>
        <begin position="250"/>
        <end position="431"/>
    </location>
</feature>
<dbReference type="STRING" id="459525.SAMN04488137_3392"/>
<dbReference type="Proteomes" id="UP000199544">
    <property type="component" value="Unassembled WGS sequence"/>
</dbReference>
<dbReference type="Pfam" id="PF02397">
    <property type="entry name" value="Bac_transf"/>
    <property type="match status" value="1"/>
</dbReference>
<dbReference type="OrthoDB" id="9808602at2"/>
<organism evidence="9 10">
    <name type="scientific">Fictibacillus solisalsi</name>
    <dbReference type="NCBI Taxonomy" id="459525"/>
    <lineage>
        <taxon>Bacteria</taxon>
        <taxon>Bacillati</taxon>
        <taxon>Bacillota</taxon>
        <taxon>Bacilli</taxon>
        <taxon>Bacillales</taxon>
        <taxon>Fictibacillaceae</taxon>
        <taxon>Fictibacillus</taxon>
    </lineage>
</organism>
<dbReference type="NCBIfam" id="TIGR03025">
    <property type="entry name" value="EPS_sugtrans"/>
    <property type="match status" value="1"/>
</dbReference>
<comment type="similarity">
    <text evidence="2">Belongs to the bacterial sugar transferase family.</text>
</comment>
<evidence type="ECO:0000256" key="2">
    <source>
        <dbReference type="ARBA" id="ARBA00006464"/>
    </source>
</evidence>
<feature type="transmembrane region" description="Helical" evidence="7">
    <location>
        <begin position="72"/>
        <end position="92"/>
    </location>
</feature>
<sequence length="453" mass="52153">MGKNDNGRLGKWALTLGDFVLMHASFLFTLKLQGSRFDESFLIYFVSLAGILTFYLFDLYSDYRRKRIKHLLYPLMISLFIFHVFLQVIGSFEKSVLFLQNHELLLVAFVVQCIVITAFRLSVWYMALLITGKKNVLIIAKDENESIHLANKFLNHTKGWFNLAGYLSVDHIENLEKHLRHIDSVVIGTGLEKSTTDDIMSLCTEKGKEILIVPEMYELFLSVAQTQQIDDMLVFSIQPPKMSKSSQLAKRIFDIAVALTILILTSPVFLLFFILIPVTSKGPAFYKQERVGFKGQRYNIYKFRSMKQDAEKLTGPTLATDHDPRITKVGHLLRATRIDELPQIINVLKGEMSIVGPRPEREFFIHQFTRQVPNYLYRLTVKPGITGLAQVLGSYTTTVEDKLRYDLMYVRNYSLTMDIKILLQTIRVVLQREQAQGVKTEQPKHQLRMLGTK</sequence>
<protein>
    <submittedName>
        <fullName evidence="9">Exopolysaccharide biosynthesis polyprenyl glycosylphosphotransferase</fullName>
    </submittedName>
</protein>
<dbReference type="PANTHER" id="PTHR30576:SF0">
    <property type="entry name" value="UNDECAPRENYL-PHOSPHATE N-ACETYLGALACTOSAMINYL 1-PHOSPHATE TRANSFERASE-RELATED"/>
    <property type="match status" value="1"/>
</dbReference>
<dbReference type="InterPro" id="IPR017475">
    <property type="entry name" value="EPS_sugar_tfrase"/>
</dbReference>
<dbReference type="AlphaFoldDB" id="A0A1G9YFA7"/>
<dbReference type="GO" id="GO:0016780">
    <property type="term" value="F:phosphotransferase activity, for other substituted phosphate groups"/>
    <property type="evidence" value="ECO:0007669"/>
    <property type="project" value="TreeGrafter"/>
</dbReference>
<dbReference type="RefSeq" id="WP_090236164.1">
    <property type="nucleotide sequence ID" value="NZ_FNHW01000001.1"/>
</dbReference>
<name>A0A1G9YFA7_9BACL</name>
<dbReference type="InterPro" id="IPR003362">
    <property type="entry name" value="Bact_transf"/>
</dbReference>
<keyword evidence="4 7" id="KW-0812">Transmembrane</keyword>
<dbReference type="GO" id="GO:0016020">
    <property type="term" value="C:membrane"/>
    <property type="evidence" value="ECO:0007669"/>
    <property type="project" value="UniProtKB-SubCell"/>
</dbReference>
<comment type="subcellular location">
    <subcellularLocation>
        <location evidence="1">Membrane</location>
        <topology evidence="1">Multi-pass membrane protein</topology>
    </subcellularLocation>
</comment>
<feature type="transmembrane region" description="Helical" evidence="7">
    <location>
        <begin position="42"/>
        <end position="60"/>
    </location>
</feature>
<gene>
    <name evidence="9" type="ORF">SAMN04488137_3392</name>
</gene>
<evidence type="ECO:0000256" key="6">
    <source>
        <dbReference type="ARBA" id="ARBA00023136"/>
    </source>
</evidence>
<feature type="transmembrane region" description="Helical" evidence="7">
    <location>
        <begin position="12"/>
        <end position="30"/>
    </location>
</feature>
<dbReference type="EMBL" id="FNHW01000001">
    <property type="protein sequence ID" value="SDN07710.1"/>
    <property type="molecule type" value="Genomic_DNA"/>
</dbReference>
<feature type="transmembrane region" description="Helical" evidence="7">
    <location>
        <begin position="252"/>
        <end position="276"/>
    </location>
</feature>
<evidence type="ECO:0000313" key="10">
    <source>
        <dbReference type="Proteomes" id="UP000199544"/>
    </source>
</evidence>
<keyword evidence="10" id="KW-1185">Reference proteome</keyword>